<dbReference type="ExpressionAtlas" id="A0A1D6NKD5">
    <property type="expression patterns" value="baseline"/>
</dbReference>
<dbReference type="AlphaFoldDB" id="A0A1D6NKD5"/>
<sequence>MSSSQVVALTLVMLLGNEMFVSVLGLILESSRKQREQCGSHCQDHASRARIVGGAGTDGTPIIAGIAKFMDILTTGLVTSPLSCNTKLQYAYPWWKEKVIDSDLKRKDVLCPLTHEIEDDIRTQKLQLTCLLLLETRQCKFQCNWADGALKLAEREGQGGVGTFSLFDNSLIIDILLEVGEEGDYYNSGMRHGSPTLGVVEALDAKRATVVTAEEACTAAREMEKKAATTAKLAAIAMDKVGFVVVDVASAVAEEANALDSVAHRYLDMNL</sequence>
<evidence type="ECO:0000313" key="1">
    <source>
        <dbReference type="EMBL" id="ONM40709.1"/>
    </source>
</evidence>
<dbReference type="InParanoid" id="A0A1D6NKD5"/>
<proteinExistence type="predicted"/>
<dbReference type="PaxDb" id="4577-AC194350.3_FGP001"/>
<dbReference type="EMBL" id="CM007649">
    <property type="protein sequence ID" value="ONM40709.1"/>
    <property type="molecule type" value="Genomic_DNA"/>
</dbReference>
<protein>
    <submittedName>
        <fullName evidence="1">Uncharacterized protein</fullName>
    </submittedName>
</protein>
<reference evidence="1" key="1">
    <citation type="submission" date="2015-12" db="EMBL/GenBank/DDBJ databases">
        <title>Update maize B73 reference genome by single molecule sequencing technologies.</title>
        <authorList>
            <consortium name="Maize Genome Sequencing Project"/>
            <person name="Ware D."/>
        </authorList>
    </citation>
    <scope>NUCLEOTIDE SEQUENCE [LARGE SCALE GENOMIC DNA]</scope>
    <source>
        <tissue evidence="1">Seedling</tissue>
    </source>
</reference>
<organism evidence="1">
    <name type="scientific">Zea mays</name>
    <name type="common">Maize</name>
    <dbReference type="NCBI Taxonomy" id="4577"/>
    <lineage>
        <taxon>Eukaryota</taxon>
        <taxon>Viridiplantae</taxon>
        <taxon>Streptophyta</taxon>
        <taxon>Embryophyta</taxon>
        <taxon>Tracheophyta</taxon>
        <taxon>Spermatophyta</taxon>
        <taxon>Magnoliopsida</taxon>
        <taxon>Liliopsida</taxon>
        <taxon>Poales</taxon>
        <taxon>Poaceae</taxon>
        <taxon>PACMAD clade</taxon>
        <taxon>Panicoideae</taxon>
        <taxon>Andropogonodae</taxon>
        <taxon>Andropogoneae</taxon>
        <taxon>Tripsacinae</taxon>
        <taxon>Zea</taxon>
    </lineage>
</organism>
<accession>A0A1D6NKD5</accession>
<gene>
    <name evidence="1" type="ORF">ZEAMMB73_Zm00001d044286</name>
</gene>
<name>A0A1D6NKD5_MAIZE</name>